<dbReference type="RefSeq" id="WP_157693076.1">
    <property type="nucleotide sequence ID" value="NZ_LT629711.1"/>
</dbReference>
<dbReference type="AlphaFoldDB" id="A0A1H0U056"/>
<reference evidence="3" key="1">
    <citation type="submission" date="2016-10" db="EMBL/GenBank/DDBJ databases">
        <authorList>
            <person name="Varghese N."/>
            <person name="Submissions S."/>
        </authorList>
    </citation>
    <scope>NUCLEOTIDE SEQUENCE [LARGE SCALE GENOMIC DNA]</scope>
    <source>
        <strain evidence="3">DSM 22329</strain>
    </source>
</reference>
<sequence length="53" mass="5308">MYRVSAINAGGAVTMGGIASQGLDGVWLAIIAGAVLGAALIVLAVARRTAQRR</sequence>
<keyword evidence="3" id="KW-1185">Reference proteome</keyword>
<keyword evidence="1" id="KW-0812">Transmembrane</keyword>
<dbReference type="Proteomes" id="UP000199077">
    <property type="component" value="Chromosome I"/>
</dbReference>
<feature type="transmembrane region" description="Helical" evidence="1">
    <location>
        <begin position="25"/>
        <end position="46"/>
    </location>
</feature>
<evidence type="ECO:0000256" key="1">
    <source>
        <dbReference type="SAM" id="Phobius"/>
    </source>
</evidence>
<evidence type="ECO:0000313" key="2">
    <source>
        <dbReference type="EMBL" id="SDP59196.1"/>
    </source>
</evidence>
<dbReference type="EMBL" id="LT629711">
    <property type="protein sequence ID" value="SDP59196.1"/>
    <property type="molecule type" value="Genomic_DNA"/>
</dbReference>
<proteinExistence type="predicted"/>
<organism evidence="2 3">
    <name type="scientific">Pedococcus dokdonensis</name>
    <dbReference type="NCBI Taxonomy" id="443156"/>
    <lineage>
        <taxon>Bacteria</taxon>
        <taxon>Bacillati</taxon>
        <taxon>Actinomycetota</taxon>
        <taxon>Actinomycetes</taxon>
        <taxon>Micrococcales</taxon>
        <taxon>Intrasporangiaceae</taxon>
        <taxon>Pedococcus</taxon>
    </lineage>
</organism>
<name>A0A1H0U056_9MICO</name>
<keyword evidence="1" id="KW-1133">Transmembrane helix</keyword>
<gene>
    <name evidence="2" type="ORF">SAMN04489867_3047</name>
</gene>
<accession>A0A1H0U056</accession>
<protein>
    <submittedName>
        <fullName evidence="2">Uncharacterized protein</fullName>
    </submittedName>
</protein>
<evidence type="ECO:0000313" key="3">
    <source>
        <dbReference type="Proteomes" id="UP000199077"/>
    </source>
</evidence>
<keyword evidence="1" id="KW-0472">Membrane</keyword>